<evidence type="ECO:0000256" key="1">
    <source>
        <dbReference type="ARBA" id="ARBA00004613"/>
    </source>
</evidence>
<accession>A0A917KTH6</accession>
<dbReference type="Pfam" id="PF00353">
    <property type="entry name" value="HemolysinCabind"/>
    <property type="match status" value="6"/>
</dbReference>
<evidence type="ECO:0008006" key="5">
    <source>
        <dbReference type="Google" id="ProtNLM"/>
    </source>
</evidence>
<dbReference type="InterPro" id="IPR050557">
    <property type="entry name" value="RTX_toxin/Mannuronan_C5-epim"/>
</dbReference>
<sequence>MSQTLLSTGLRRLGTGRADYLLGTAGDDTLFGFNGADDLRGGDGRDLILGGAGDDRIGWLDYNRPVPPGEVDPGFDAGDDTMHGGDGNDIIGGGDGDDRLIGGAGRDQLYGGTGDDTLIGGADENWLIGGDGNDRLRGGNDAEVFYGGAWWSPDLGGSPDDDPGNDTIAAWGGNDSIRGGPGDDLLLGQDGQDTIFGEVGADTIMAGNDADVLLGGAGADVIYGGSGNDLLIGGLRSLKPGAEGLPDFDAGADFLAGGFGDDTLIGGGGADMLRGGPGDDLLRGGGGADTLVASTGVDRMTGGAGDDLFWLVAGDEATITDFRIAPRSLAITFNELEAGSTLSGSYGLAWGVVNDDAEDPTFADGTLLDGYYPVTVREGGSVRAISGTLGISDPDGRLFVVEAGTVIKAANSLGTVTTWRDGQLLESFSLPYADSRPDLGPVLAGMQPADHIEIEGRTNIGNLAMSVPLDAITLRYTEAADHDLLRVATAAQEAGLLASATDVEGGVRMEFGGIAVTLLGLTAAEASTDWFA</sequence>
<evidence type="ECO:0000313" key="4">
    <source>
        <dbReference type="Proteomes" id="UP000661507"/>
    </source>
</evidence>
<dbReference type="PRINTS" id="PR00313">
    <property type="entry name" value="CABNDNGRPT"/>
</dbReference>
<dbReference type="EMBL" id="BMKW01000009">
    <property type="protein sequence ID" value="GGJ26256.1"/>
    <property type="molecule type" value="Genomic_DNA"/>
</dbReference>
<dbReference type="InterPro" id="IPR018511">
    <property type="entry name" value="Hemolysin-typ_Ca-bd_CS"/>
</dbReference>
<dbReference type="AlphaFoldDB" id="A0A917KTH6"/>
<comment type="caution">
    <text evidence="3">The sequence shown here is derived from an EMBL/GenBank/DDBJ whole genome shotgun (WGS) entry which is preliminary data.</text>
</comment>
<reference evidence="3" key="1">
    <citation type="journal article" date="2014" name="Int. J. Syst. Evol. Microbiol.">
        <title>Complete genome sequence of Corynebacterium casei LMG S-19264T (=DSM 44701T), isolated from a smear-ripened cheese.</title>
        <authorList>
            <consortium name="US DOE Joint Genome Institute (JGI-PGF)"/>
            <person name="Walter F."/>
            <person name="Albersmeier A."/>
            <person name="Kalinowski J."/>
            <person name="Ruckert C."/>
        </authorList>
    </citation>
    <scope>NUCLEOTIDE SEQUENCE</scope>
    <source>
        <strain evidence="3">CGMCC 1.3617</strain>
    </source>
</reference>
<evidence type="ECO:0000256" key="2">
    <source>
        <dbReference type="ARBA" id="ARBA00022525"/>
    </source>
</evidence>
<comment type="subcellular location">
    <subcellularLocation>
        <location evidence="1">Secreted</location>
    </subcellularLocation>
</comment>
<dbReference type="GO" id="GO:0005576">
    <property type="term" value="C:extracellular region"/>
    <property type="evidence" value="ECO:0007669"/>
    <property type="project" value="UniProtKB-SubCell"/>
</dbReference>
<proteinExistence type="predicted"/>
<dbReference type="RefSeq" id="WP_188969393.1">
    <property type="nucleotide sequence ID" value="NZ_BMKW01000009.1"/>
</dbReference>
<keyword evidence="2" id="KW-0964">Secreted</keyword>
<dbReference type="GO" id="GO:0005509">
    <property type="term" value="F:calcium ion binding"/>
    <property type="evidence" value="ECO:0007669"/>
    <property type="project" value="InterPro"/>
</dbReference>
<dbReference type="PROSITE" id="PS00330">
    <property type="entry name" value="HEMOLYSIN_CALCIUM"/>
    <property type="match status" value="5"/>
</dbReference>
<dbReference type="Gene3D" id="2.150.10.10">
    <property type="entry name" value="Serralysin-like metalloprotease, C-terminal"/>
    <property type="match status" value="4"/>
</dbReference>
<dbReference type="InterPro" id="IPR001343">
    <property type="entry name" value="Hemolysn_Ca-bd"/>
</dbReference>
<keyword evidence="4" id="KW-1185">Reference proteome</keyword>
<protein>
    <recommendedName>
        <fullName evidence="5">Calcium-binding protein</fullName>
    </recommendedName>
</protein>
<reference evidence="3" key="2">
    <citation type="submission" date="2020-09" db="EMBL/GenBank/DDBJ databases">
        <authorList>
            <person name="Sun Q."/>
            <person name="Zhou Y."/>
        </authorList>
    </citation>
    <scope>NUCLEOTIDE SEQUENCE</scope>
    <source>
        <strain evidence="3">CGMCC 1.3617</strain>
    </source>
</reference>
<dbReference type="Proteomes" id="UP000661507">
    <property type="component" value="Unassembled WGS sequence"/>
</dbReference>
<dbReference type="PANTHER" id="PTHR38340:SF1">
    <property type="entry name" value="S-LAYER PROTEIN"/>
    <property type="match status" value="1"/>
</dbReference>
<gene>
    <name evidence="3" type="ORF">GCM10011320_37150</name>
</gene>
<name>A0A917KTH6_9PROT</name>
<organism evidence="3 4">
    <name type="scientific">Neoroseomonas lacus</name>
    <dbReference type="NCBI Taxonomy" id="287609"/>
    <lineage>
        <taxon>Bacteria</taxon>
        <taxon>Pseudomonadati</taxon>
        <taxon>Pseudomonadota</taxon>
        <taxon>Alphaproteobacteria</taxon>
        <taxon>Acetobacterales</taxon>
        <taxon>Acetobacteraceae</taxon>
        <taxon>Neoroseomonas</taxon>
    </lineage>
</organism>
<dbReference type="SUPFAM" id="SSF51120">
    <property type="entry name" value="beta-Roll"/>
    <property type="match status" value="4"/>
</dbReference>
<dbReference type="PANTHER" id="PTHR38340">
    <property type="entry name" value="S-LAYER PROTEIN"/>
    <property type="match status" value="1"/>
</dbReference>
<dbReference type="InterPro" id="IPR011049">
    <property type="entry name" value="Serralysin-like_metalloprot_C"/>
</dbReference>
<evidence type="ECO:0000313" key="3">
    <source>
        <dbReference type="EMBL" id="GGJ26256.1"/>
    </source>
</evidence>